<dbReference type="Proteomes" id="UP000797356">
    <property type="component" value="Chromosome 2"/>
</dbReference>
<dbReference type="PROSITE" id="PS51375">
    <property type="entry name" value="PPR"/>
    <property type="match status" value="5"/>
</dbReference>
<keyword evidence="1" id="KW-0677">Repeat</keyword>
<dbReference type="PANTHER" id="PTHR47926:SF387">
    <property type="entry name" value="PENTATRICOPEPTIDE REPEAT-CONTAINING PROTEIN"/>
    <property type="match status" value="1"/>
</dbReference>
<proteinExistence type="predicted"/>
<evidence type="ECO:0000313" key="3">
    <source>
        <dbReference type="EMBL" id="KAG1331316.1"/>
    </source>
</evidence>
<dbReference type="GO" id="GO:0009451">
    <property type="term" value="P:RNA modification"/>
    <property type="evidence" value="ECO:0007669"/>
    <property type="project" value="InterPro"/>
</dbReference>
<accession>A0A8K0HZW2</accession>
<feature type="repeat" description="PPR" evidence="2">
    <location>
        <begin position="108"/>
        <end position="142"/>
    </location>
</feature>
<dbReference type="InterPro" id="IPR046960">
    <property type="entry name" value="PPR_At4g14850-like_plant"/>
</dbReference>
<protein>
    <submittedName>
        <fullName evidence="3">Pentatricopeptide repeat-containing protein, mitochondrial-like</fullName>
    </submittedName>
</protein>
<dbReference type="InterPro" id="IPR011990">
    <property type="entry name" value="TPR-like_helical_dom_sf"/>
</dbReference>
<organism evidence="3 4">
    <name type="scientific">Cocos nucifera</name>
    <name type="common">Coconut palm</name>
    <dbReference type="NCBI Taxonomy" id="13894"/>
    <lineage>
        <taxon>Eukaryota</taxon>
        <taxon>Viridiplantae</taxon>
        <taxon>Streptophyta</taxon>
        <taxon>Embryophyta</taxon>
        <taxon>Tracheophyta</taxon>
        <taxon>Spermatophyta</taxon>
        <taxon>Magnoliopsida</taxon>
        <taxon>Liliopsida</taxon>
        <taxon>Arecaceae</taxon>
        <taxon>Arecoideae</taxon>
        <taxon>Cocoseae</taxon>
        <taxon>Attaleinae</taxon>
        <taxon>Cocos</taxon>
    </lineage>
</organism>
<dbReference type="AlphaFoldDB" id="A0A8K0HZW2"/>
<dbReference type="GO" id="GO:0003723">
    <property type="term" value="F:RNA binding"/>
    <property type="evidence" value="ECO:0007669"/>
    <property type="project" value="InterPro"/>
</dbReference>
<feature type="repeat" description="PPR" evidence="2">
    <location>
        <begin position="209"/>
        <end position="243"/>
    </location>
</feature>
<dbReference type="Pfam" id="PF20431">
    <property type="entry name" value="E_motif"/>
    <property type="match status" value="1"/>
</dbReference>
<reference evidence="3" key="2">
    <citation type="submission" date="2019-07" db="EMBL/GenBank/DDBJ databases">
        <authorList>
            <person name="Yang Y."/>
            <person name="Bocs S."/>
            <person name="Baudouin L."/>
        </authorList>
    </citation>
    <scope>NUCLEOTIDE SEQUENCE</scope>
    <source>
        <tissue evidence="3">Spear leaf of Hainan Tall coconut</tissue>
    </source>
</reference>
<gene>
    <name evidence="3" type="ORF">COCNU_02G012840</name>
</gene>
<dbReference type="FunFam" id="1.25.40.10:FF:000470">
    <property type="entry name" value="Pentatricopeptide repeat-containing protein At5g66520"/>
    <property type="match status" value="1"/>
</dbReference>
<dbReference type="PANTHER" id="PTHR47926">
    <property type="entry name" value="PENTATRICOPEPTIDE REPEAT-CONTAINING PROTEIN"/>
    <property type="match status" value="1"/>
</dbReference>
<dbReference type="EMBL" id="CM017873">
    <property type="protein sequence ID" value="KAG1331316.1"/>
    <property type="molecule type" value="Genomic_DNA"/>
</dbReference>
<feature type="repeat" description="PPR" evidence="2">
    <location>
        <begin position="310"/>
        <end position="340"/>
    </location>
</feature>
<dbReference type="Pfam" id="PF13041">
    <property type="entry name" value="PPR_2"/>
    <property type="match status" value="2"/>
</dbReference>
<dbReference type="Gene3D" id="1.25.40.10">
    <property type="entry name" value="Tetratricopeptide repeat domain"/>
    <property type="match status" value="4"/>
</dbReference>
<evidence type="ECO:0000256" key="1">
    <source>
        <dbReference type="ARBA" id="ARBA00022737"/>
    </source>
</evidence>
<keyword evidence="4" id="KW-1185">Reference proteome</keyword>
<sequence>MPPPLLPCLPTSPLKAQFLRRILLQFFSSSAKPKWNSNHNLIITHPVLSIMESCNSMAELKQIQAHMTRAGLIAHRFPASRVLAFCALSDYGDIDHARLVFAQIPDPNTYIWNTMIRGYTRSKLPRSSLFLFCQMICEHVVMDSRTFVSVLKACEKFSEVFMGEEIHCMIFKLGFDSDLLVENGLVHFYVKNGLLDSARKVFDELCQRDVVSWTTMIDGYSQKGLPDEALRLFYRMLLMNIQPNEVTMITVLSAISQLGHLRLGKLVHEFIWKSDMNVTVNLMNALVDMYGKCGGVDSAREVFGSMGIKDVFSWTSMVNAYARCGDLRLARQFFESMPERNAVSWSSMIAAYAQANHAKEALELFHEMLGMCVKPIDATLVSVLSACAQSGCLDLGRWIYGHFIDGKIIKLSVNLANAFIGMYAKCGDIEAAARLFNAMPERDIVSWNAMIMAYAVHGYGNEALTHFEQLKSEGMVPDDITFVGVLSACSRAGLVVEGQRHFKDMKSIFGIEPKSVHYACQIDLLGKVGLLEDAYEFVRNMPVEPDEAGWGALLNACRIHGNVEFGKYAGDKLLGLDPGDGGIYVLLSSMYATRNKWDDVKKVRRMMRDRGVKKTPGCSSIEVDGKFHEFFVADASHVQSKAIYMTLDNIYLQLRIEGYVPKS</sequence>
<dbReference type="FunFam" id="1.25.40.10:FF:000348">
    <property type="entry name" value="Pentatricopeptide repeat-containing protein chloroplastic"/>
    <property type="match status" value="1"/>
</dbReference>
<dbReference type="InterPro" id="IPR002885">
    <property type="entry name" value="PPR_rpt"/>
</dbReference>
<dbReference type="NCBIfam" id="TIGR00756">
    <property type="entry name" value="PPR"/>
    <property type="match status" value="6"/>
</dbReference>
<dbReference type="Pfam" id="PF01535">
    <property type="entry name" value="PPR"/>
    <property type="match status" value="4"/>
</dbReference>
<dbReference type="FunFam" id="1.25.40.10:FF:000184">
    <property type="entry name" value="Pentatricopeptide repeat-containing protein, chloroplastic"/>
    <property type="match status" value="1"/>
</dbReference>
<evidence type="ECO:0000256" key="2">
    <source>
        <dbReference type="PROSITE-ProRule" id="PRU00708"/>
    </source>
</evidence>
<reference evidence="3" key="1">
    <citation type="journal article" date="2017" name="Gigascience">
        <title>The genome draft of coconut (Cocos nucifera).</title>
        <authorList>
            <person name="Xiao Y."/>
            <person name="Xu P."/>
            <person name="Fan H."/>
            <person name="Baudouin L."/>
            <person name="Xia W."/>
            <person name="Bocs S."/>
            <person name="Xu J."/>
            <person name="Li Q."/>
            <person name="Guo A."/>
            <person name="Zhou L."/>
            <person name="Li J."/>
            <person name="Wu Y."/>
            <person name="Ma Z."/>
            <person name="Armero A."/>
            <person name="Issali A.E."/>
            <person name="Liu N."/>
            <person name="Peng M."/>
            <person name="Yang Y."/>
        </authorList>
    </citation>
    <scope>NUCLEOTIDE SEQUENCE</scope>
    <source>
        <tissue evidence="3">Spear leaf of Hainan Tall coconut</tissue>
    </source>
</reference>
<dbReference type="InterPro" id="IPR046848">
    <property type="entry name" value="E_motif"/>
</dbReference>
<name>A0A8K0HZW2_COCNU</name>
<feature type="repeat" description="PPR" evidence="2">
    <location>
        <begin position="443"/>
        <end position="477"/>
    </location>
</feature>
<evidence type="ECO:0000313" key="4">
    <source>
        <dbReference type="Proteomes" id="UP000797356"/>
    </source>
</evidence>
<comment type="caution">
    <text evidence="3">The sequence shown here is derived from an EMBL/GenBank/DDBJ whole genome shotgun (WGS) entry which is preliminary data.</text>
</comment>
<dbReference type="OrthoDB" id="185373at2759"/>
<feature type="repeat" description="PPR" evidence="2">
    <location>
        <begin position="341"/>
        <end position="375"/>
    </location>
</feature>